<evidence type="ECO:0000256" key="2">
    <source>
        <dbReference type="ARBA" id="ARBA00022723"/>
    </source>
</evidence>
<dbReference type="Proteomes" id="UP000317371">
    <property type="component" value="Unassembled WGS sequence"/>
</dbReference>
<evidence type="ECO:0000256" key="4">
    <source>
        <dbReference type="ARBA" id="ARBA00024688"/>
    </source>
</evidence>
<dbReference type="InterPro" id="IPR034214">
    <property type="entry name" value="Ba3_CcO_II_C"/>
</dbReference>
<protein>
    <recommendedName>
        <fullName evidence="5">Cytochrome aa3 subunit 2</fullName>
    </recommendedName>
</protein>
<proteinExistence type="predicted"/>
<dbReference type="GO" id="GO:0004129">
    <property type="term" value="F:cytochrome-c oxidase activity"/>
    <property type="evidence" value="ECO:0007669"/>
    <property type="project" value="UniProtKB-EC"/>
</dbReference>
<evidence type="ECO:0000313" key="10">
    <source>
        <dbReference type="EMBL" id="TQE94536.1"/>
    </source>
</evidence>
<keyword evidence="11" id="KW-1185">Reference proteome</keyword>
<feature type="transmembrane region" description="Helical" evidence="8">
    <location>
        <begin position="33"/>
        <end position="56"/>
    </location>
</feature>
<dbReference type="InterPro" id="IPR051403">
    <property type="entry name" value="NosZ/Cyto_c_oxidase_sub2"/>
</dbReference>
<dbReference type="PANTHER" id="PTHR42838">
    <property type="entry name" value="CYTOCHROME C OXIDASE SUBUNIT II"/>
    <property type="match status" value="1"/>
</dbReference>
<comment type="subcellular location">
    <subcellularLocation>
        <location evidence="1">Cell envelope</location>
    </subcellularLocation>
</comment>
<feature type="domain" description="Cytochrome oxidase subunit II copper A binding" evidence="9">
    <location>
        <begin position="87"/>
        <end position="191"/>
    </location>
</feature>
<dbReference type="InParanoid" id="A0A540VCP5"/>
<dbReference type="Gene3D" id="2.60.40.420">
    <property type="entry name" value="Cupredoxins - blue copper proteins"/>
    <property type="match status" value="1"/>
</dbReference>
<dbReference type="PROSITE" id="PS50857">
    <property type="entry name" value="COX2_CUA"/>
    <property type="match status" value="1"/>
</dbReference>
<dbReference type="GO" id="GO:0016020">
    <property type="term" value="C:membrane"/>
    <property type="evidence" value="ECO:0007669"/>
    <property type="project" value="InterPro"/>
</dbReference>
<dbReference type="GO" id="GO:0005507">
    <property type="term" value="F:copper ion binding"/>
    <property type="evidence" value="ECO:0007669"/>
    <property type="project" value="InterPro"/>
</dbReference>
<evidence type="ECO:0000256" key="3">
    <source>
        <dbReference type="ARBA" id="ARBA00023008"/>
    </source>
</evidence>
<evidence type="ECO:0000259" key="9">
    <source>
        <dbReference type="PROSITE" id="PS50857"/>
    </source>
</evidence>
<feature type="compositionally biased region" description="Low complexity" evidence="7">
    <location>
        <begin position="11"/>
        <end position="21"/>
    </location>
</feature>
<evidence type="ECO:0000256" key="6">
    <source>
        <dbReference type="ARBA" id="ARBA00047816"/>
    </source>
</evidence>
<keyword evidence="3" id="KW-0186">Copper</keyword>
<evidence type="ECO:0000256" key="1">
    <source>
        <dbReference type="ARBA" id="ARBA00004196"/>
    </source>
</evidence>
<dbReference type="Pfam" id="PF00116">
    <property type="entry name" value="COX2"/>
    <property type="match status" value="1"/>
</dbReference>
<comment type="caution">
    <text evidence="10">The sequence shown here is derived from an EMBL/GenBank/DDBJ whole genome shotgun (WGS) entry which is preliminary data.</text>
</comment>
<evidence type="ECO:0000256" key="7">
    <source>
        <dbReference type="SAM" id="MobiDB-lite"/>
    </source>
</evidence>
<dbReference type="OrthoDB" id="9773456at2"/>
<dbReference type="SUPFAM" id="SSF49503">
    <property type="entry name" value="Cupredoxins"/>
    <property type="match status" value="1"/>
</dbReference>
<dbReference type="PANTHER" id="PTHR42838:SF2">
    <property type="entry name" value="NITROUS-OXIDE REDUCTASE"/>
    <property type="match status" value="1"/>
</dbReference>
<accession>A0A540VCP5</accession>
<keyword evidence="8" id="KW-0472">Membrane</keyword>
<gene>
    <name evidence="10" type="ORF">FKZ61_16500</name>
</gene>
<organism evidence="10 11">
    <name type="scientific">Litorilinea aerophila</name>
    <dbReference type="NCBI Taxonomy" id="1204385"/>
    <lineage>
        <taxon>Bacteria</taxon>
        <taxon>Bacillati</taxon>
        <taxon>Chloroflexota</taxon>
        <taxon>Caldilineae</taxon>
        <taxon>Caldilineales</taxon>
        <taxon>Caldilineaceae</taxon>
        <taxon>Litorilinea</taxon>
    </lineage>
</organism>
<dbReference type="GO" id="GO:0030313">
    <property type="term" value="C:cell envelope"/>
    <property type="evidence" value="ECO:0007669"/>
    <property type="project" value="UniProtKB-SubCell"/>
</dbReference>
<keyword evidence="8" id="KW-0812">Transmembrane</keyword>
<dbReference type="PROSITE" id="PS00078">
    <property type="entry name" value="COX2"/>
    <property type="match status" value="1"/>
</dbReference>
<dbReference type="InterPro" id="IPR001505">
    <property type="entry name" value="Copper_CuA"/>
</dbReference>
<dbReference type="EMBL" id="VIGC01000023">
    <property type="protein sequence ID" value="TQE94536.1"/>
    <property type="molecule type" value="Genomic_DNA"/>
</dbReference>
<evidence type="ECO:0000256" key="5">
    <source>
        <dbReference type="ARBA" id="ARBA00031399"/>
    </source>
</evidence>
<comment type="function">
    <text evidence="4">Subunits I and II form the functional core of the enzyme complex. Electrons originating in cytochrome c are transferred via heme a and Cu(A) to the binuclear center formed by heme a3 and Cu(B).</text>
</comment>
<sequence length="191" mass="21141">MESQSQHEPTHGPAPEAGGTPAEALHVDRFEGAWIRISVVILAVFLLAVLASGFAMGVQVPGVYQRIDPRTLYDPGSPFANPGLRELAPGKYELYLRAQIWQFAPNEIHIPAGSEVTFYVTSQDVQHGFKIMETNVNMMVLPGQISTLKTRFDTPGTYEFVCHEYCGQLHHTMFGRIIVEAPTQESTAQAR</sequence>
<feature type="region of interest" description="Disordered" evidence="7">
    <location>
        <begin position="1"/>
        <end position="21"/>
    </location>
</feature>
<dbReference type="InterPro" id="IPR002429">
    <property type="entry name" value="CcO_II-like_C"/>
</dbReference>
<keyword evidence="2" id="KW-0479">Metal-binding</keyword>
<evidence type="ECO:0000313" key="11">
    <source>
        <dbReference type="Proteomes" id="UP000317371"/>
    </source>
</evidence>
<comment type="catalytic activity">
    <reaction evidence="6">
        <text>4 Fe(II)-[cytochrome c] + O2 + 8 H(+)(in) = 4 Fe(III)-[cytochrome c] + 2 H2O + 4 H(+)(out)</text>
        <dbReference type="Rhea" id="RHEA:11436"/>
        <dbReference type="Rhea" id="RHEA-COMP:10350"/>
        <dbReference type="Rhea" id="RHEA-COMP:14399"/>
        <dbReference type="ChEBI" id="CHEBI:15377"/>
        <dbReference type="ChEBI" id="CHEBI:15378"/>
        <dbReference type="ChEBI" id="CHEBI:15379"/>
        <dbReference type="ChEBI" id="CHEBI:29033"/>
        <dbReference type="ChEBI" id="CHEBI:29034"/>
        <dbReference type="EC" id="7.1.1.9"/>
    </reaction>
</comment>
<dbReference type="AlphaFoldDB" id="A0A540VCP5"/>
<reference evidence="10 11" key="1">
    <citation type="submission" date="2019-06" db="EMBL/GenBank/DDBJ databases">
        <title>Genome sequence of Litorilinea aerophila BAA-2444.</title>
        <authorList>
            <person name="Maclea K.S."/>
            <person name="Maurais E.G."/>
            <person name="Iannazzi L.C."/>
        </authorList>
    </citation>
    <scope>NUCLEOTIDE SEQUENCE [LARGE SCALE GENOMIC DNA]</scope>
    <source>
        <strain evidence="10 11">ATCC BAA-2444</strain>
    </source>
</reference>
<dbReference type="InterPro" id="IPR008972">
    <property type="entry name" value="Cupredoxin"/>
</dbReference>
<evidence type="ECO:0000256" key="8">
    <source>
        <dbReference type="SAM" id="Phobius"/>
    </source>
</evidence>
<name>A0A540VCP5_9CHLR</name>
<keyword evidence="8" id="KW-1133">Transmembrane helix</keyword>
<dbReference type="CDD" id="cd13913">
    <property type="entry name" value="ba3_CcO_II_C"/>
    <property type="match status" value="1"/>
</dbReference>